<reference evidence="2" key="1">
    <citation type="journal article" date="2014" name="Nat. Commun.">
        <title>The emerging biofuel crop Camelina sativa retains a highly undifferentiated hexaploid genome structure.</title>
        <authorList>
            <person name="Kagale S."/>
            <person name="Koh C."/>
            <person name="Nixon J."/>
            <person name="Bollina V."/>
            <person name="Clarke W.E."/>
            <person name="Tuteja R."/>
            <person name="Spillane C."/>
            <person name="Robinson S.J."/>
            <person name="Links M.G."/>
            <person name="Clarke C."/>
            <person name="Higgins E.E."/>
            <person name="Huebert T."/>
            <person name="Sharpe A.G."/>
            <person name="Parkin I.A."/>
        </authorList>
    </citation>
    <scope>NUCLEOTIDE SEQUENCE [LARGE SCALE GENOMIC DNA]</scope>
    <source>
        <strain evidence="2">cv. DH55</strain>
    </source>
</reference>
<dbReference type="SUPFAM" id="SSF56672">
    <property type="entry name" value="DNA/RNA polymerases"/>
    <property type="match status" value="1"/>
</dbReference>
<dbReference type="RefSeq" id="XP_019096474.1">
    <property type="nucleotide sequence ID" value="XM_019240929.1"/>
</dbReference>
<evidence type="ECO:0000259" key="1">
    <source>
        <dbReference type="PROSITE" id="PS50878"/>
    </source>
</evidence>
<keyword evidence="2" id="KW-1185">Reference proteome</keyword>
<dbReference type="PANTHER" id="PTHR33064">
    <property type="entry name" value="POL PROTEIN"/>
    <property type="match status" value="1"/>
</dbReference>
<dbReference type="CDD" id="cd01647">
    <property type="entry name" value="RT_LTR"/>
    <property type="match status" value="1"/>
</dbReference>
<organism evidence="2 3">
    <name type="scientific">Camelina sativa</name>
    <name type="common">False flax</name>
    <name type="synonym">Myagrum sativum</name>
    <dbReference type="NCBI Taxonomy" id="90675"/>
    <lineage>
        <taxon>Eukaryota</taxon>
        <taxon>Viridiplantae</taxon>
        <taxon>Streptophyta</taxon>
        <taxon>Embryophyta</taxon>
        <taxon>Tracheophyta</taxon>
        <taxon>Spermatophyta</taxon>
        <taxon>Magnoliopsida</taxon>
        <taxon>eudicotyledons</taxon>
        <taxon>Gunneridae</taxon>
        <taxon>Pentapetalae</taxon>
        <taxon>rosids</taxon>
        <taxon>malvids</taxon>
        <taxon>Brassicales</taxon>
        <taxon>Brassicaceae</taxon>
        <taxon>Camelineae</taxon>
        <taxon>Camelina</taxon>
    </lineage>
</organism>
<evidence type="ECO:0000313" key="3">
    <source>
        <dbReference type="RefSeq" id="XP_019096474.1"/>
    </source>
</evidence>
<protein>
    <submittedName>
        <fullName evidence="3">Uncharacterized protein LOC109130856</fullName>
    </submittedName>
</protein>
<dbReference type="PANTHER" id="PTHR33064:SF37">
    <property type="entry name" value="RIBONUCLEASE H"/>
    <property type="match status" value="1"/>
</dbReference>
<dbReference type="Proteomes" id="UP000694864">
    <property type="component" value="Chromosome 19"/>
</dbReference>
<dbReference type="Gene3D" id="3.30.70.270">
    <property type="match status" value="2"/>
</dbReference>
<dbReference type="InterPro" id="IPR051320">
    <property type="entry name" value="Viral_Replic_Matur_Polypro"/>
</dbReference>
<name>A0ABM1RBT6_CAMSA</name>
<dbReference type="InterPro" id="IPR000477">
    <property type="entry name" value="RT_dom"/>
</dbReference>
<proteinExistence type="predicted"/>
<feature type="domain" description="Reverse transcriptase" evidence="1">
    <location>
        <begin position="1"/>
        <end position="70"/>
    </location>
</feature>
<dbReference type="InterPro" id="IPR043502">
    <property type="entry name" value="DNA/RNA_pol_sf"/>
</dbReference>
<sequence>MKLMSNVFRKYLDEFVIVFIDDILVYSKKGEDHPAHLRKVLERLKEEKFFAKLSKCSFWKREIGFLGHVVSDKGVSVDQEKIWSIAEWLRPQNASKIQSFLGLAGYYRWFVKGFASMAHPLTQLTGKDVPYVWTADYEQSFAKLKDMLTSTPILALPEPDQGAY</sequence>
<evidence type="ECO:0000313" key="2">
    <source>
        <dbReference type="Proteomes" id="UP000694864"/>
    </source>
</evidence>
<reference evidence="3" key="2">
    <citation type="submission" date="2025-08" db="UniProtKB">
        <authorList>
            <consortium name="RefSeq"/>
        </authorList>
    </citation>
    <scope>IDENTIFICATION</scope>
    <source>
        <tissue evidence="3">Leaf</tissue>
    </source>
</reference>
<dbReference type="PROSITE" id="PS50878">
    <property type="entry name" value="RT_POL"/>
    <property type="match status" value="1"/>
</dbReference>
<gene>
    <name evidence="3" type="primary">LOC109130856</name>
</gene>
<accession>A0ABM1RBT6</accession>
<dbReference type="GeneID" id="109130856"/>
<dbReference type="Pfam" id="PF00078">
    <property type="entry name" value="RVT_1"/>
    <property type="match status" value="1"/>
</dbReference>
<dbReference type="InterPro" id="IPR043128">
    <property type="entry name" value="Rev_trsase/Diguanyl_cyclase"/>
</dbReference>